<comment type="caution">
    <text evidence="1">The sequence shown here is derived from an EMBL/GenBank/DDBJ whole genome shotgun (WGS) entry which is preliminary data.</text>
</comment>
<sequence length="129" mass="14574">MLRVINILCTSDAANWTDSTPRVREEIANRKNATEASVVAFVKCALEERFHGCVSDQTELSIQSEVEILRQGSEEPLAAYYARTVRLLNRTRGQVKPKAESMGLPLTGPEEFTFQRLLWLILAVYSMKV</sequence>
<dbReference type="Proteomes" id="UP000286134">
    <property type="component" value="Unassembled WGS sequence"/>
</dbReference>
<protein>
    <recommendedName>
        <fullName evidence="3">Retrotransposon gag domain-containing protein</fullName>
    </recommendedName>
</protein>
<reference evidence="1 2" key="1">
    <citation type="journal article" date="2018" name="BMC Genomics">
        <title>Comparative genome analyses reveal sequence features reflecting distinct modes of host-adaptation between dicot and monocot powdery mildew.</title>
        <authorList>
            <person name="Wu Y."/>
            <person name="Ma X."/>
            <person name="Pan Z."/>
            <person name="Kale S.D."/>
            <person name="Song Y."/>
            <person name="King H."/>
            <person name="Zhang Q."/>
            <person name="Presley C."/>
            <person name="Deng X."/>
            <person name="Wei C.I."/>
            <person name="Xiao S."/>
        </authorList>
    </citation>
    <scope>NUCLEOTIDE SEQUENCE [LARGE SCALE GENOMIC DNA]</scope>
    <source>
        <strain evidence="1">UMSG2</strain>
    </source>
</reference>
<dbReference type="OrthoDB" id="3597433at2759"/>
<keyword evidence="2" id="KW-1185">Reference proteome</keyword>
<evidence type="ECO:0000313" key="2">
    <source>
        <dbReference type="Proteomes" id="UP000286134"/>
    </source>
</evidence>
<gene>
    <name evidence="1" type="ORF">OnM2_012031</name>
</gene>
<name>A0A420I658_9PEZI</name>
<evidence type="ECO:0008006" key="3">
    <source>
        <dbReference type="Google" id="ProtNLM"/>
    </source>
</evidence>
<proteinExistence type="predicted"/>
<organism evidence="1 2">
    <name type="scientific">Erysiphe neolycopersici</name>
    <dbReference type="NCBI Taxonomy" id="212602"/>
    <lineage>
        <taxon>Eukaryota</taxon>
        <taxon>Fungi</taxon>
        <taxon>Dikarya</taxon>
        <taxon>Ascomycota</taxon>
        <taxon>Pezizomycotina</taxon>
        <taxon>Leotiomycetes</taxon>
        <taxon>Erysiphales</taxon>
        <taxon>Erysiphaceae</taxon>
        <taxon>Erysiphe</taxon>
    </lineage>
</organism>
<dbReference type="EMBL" id="MCFK01001239">
    <property type="protein sequence ID" value="RKF65141.1"/>
    <property type="molecule type" value="Genomic_DNA"/>
</dbReference>
<accession>A0A420I658</accession>
<evidence type="ECO:0000313" key="1">
    <source>
        <dbReference type="EMBL" id="RKF65141.1"/>
    </source>
</evidence>
<dbReference type="AlphaFoldDB" id="A0A420I658"/>